<gene>
    <name evidence="2" type="ORF">LAESUDRAFT_762486</name>
</gene>
<feature type="region of interest" description="Disordered" evidence="1">
    <location>
        <begin position="110"/>
        <end position="137"/>
    </location>
</feature>
<evidence type="ECO:0000313" key="2">
    <source>
        <dbReference type="EMBL" id="KZT02832.1"/>
    </source>
</evidence>
<dbReference type="RefSeq" id="XP_040760572.1">
    <property type="nucleotide sequence ID" value="XM_040913114.1"/>
</dbReference>
<feature type="compositionally biased region" description="Polar residues" evidence="1">
    <location>
        <begin position="39"/>
        <end position="53"/>
    </location>
</feature>
<dbReference type="EMBL" id="KV427649">
    <property type="protein sequence ID" value="KZT02832.1"/>
    <property type="molecule type" value="Genomic_DNA"/>
</dbReference>
<sequence>MPRCAQPQPTIVYRAFSGAHCTFAWCHLDTDAPSSPSFFSAGTSEANPASLLSTDGEPTASHASARRKHPTQTQSKSDHWLGRTPRRYFPPASPIHICRAANQTRSRLLAATRPSRSAQRALLSSSPARPSPSPTHTAAYLASHKHPAGSLLTCKLTSAARVRQTRGGTRRRTFSEAVTSLSSHRLMLTWTWTSPGAASAAAPPVGFAVWSGRTDGQTDACVRACYCPNATEGPRSLARACQTKHPTTTTNKPDSRRAHTYGVYPYKRRFRATPLARATSSCSASDGELA</sequence>
<organism evidence="2 3">
    <name type="scientific">Laetiporus sulphureus 93-53</name>
    <dbReference type="NCBI Taxonomy" id="1314785"/>
    <lineage>
        <taxon>Eukaryota</taxon>
        <taxon>Fungi</taxon>
        <taxon>Dikarya</taxon>
        <taxon>Basidiomycota</taxon>
        <taxon>Agaricomycotina</taxon>
        <taxon>Agaricomycetes</taxon>
        <taxon>Polyporales</taxon>
        <taxon>Laetiporus</taxon>
    </lineage>
</organism>
<evidence type="ECO:0000313" key="3">
    <source>
        <dbReference type="Proteomes" id="UP000076871"/>
    </source>
</evidence>
<feature type="compositionally biased region" description="Low complexity" evidence="1">
    <location>
        <begin position="113"/>
        <end position="128"/>
    </location>
</feature>
<feature type="region of interest" description="Disordered" evidence="1">
    <location>
        <begin position="238"/>
        <end position="258"/>
    </location>
</feature>
<dbReference type="Proteomes" id="UP000076871">
    <property type="component" value="Unassembled WGS sequence"/>
</dbReference>
<dbReference type="InParanoid" id="A0A165CHN0"/>
<feature type="region of interest" description="Disordered" evidence="1">
    <location>
        <begin position="39"/>
        <end position="85"/>
    </location>
</feature>
<proteinExistence type="predicted"/>
<evidence type="ECO:0000256" key="1">
    <source>
        <dbReference type="SAM" id="MobiDB-lite"/>
    </source>
</evidence>
<reference evidence="2 3" key="1">
    <citation type="journal article" date="2016" name="Mol. Biol. Evol.">
        <title>Comparative Genomics of Early-Diverging Mushroom-Forming Fungi Provides Insights into the Origins of Lignocellulose Decay Capabilities.</title>
        <authorList>
            <person name="Nagy L.G."/>
            <person name="Riley R."/>
            <person name="Tritt A."/>
            <person name="Adam C."/>
            <person name="Daum C."/>
            <person name="Floudas D."/>
            <person name="Sun H."/>
            <person name="Yadav J.S."/>
            <person name="Pangilinan J."/>
            <person name="Larsson K.H."/>
            <person name="Matsuura K."/>
            <person name="Barry K."/>
            <person name="Labutti K."/>
            <person name="Kuo R."/>
            <person name="Ohm R.A."/>
            <person name="Bhattacharya S.S."/>
            <person name="Shirouzu T."/>
            <person name="Yoshinaga Y."/>
            <person name="Martin F.M."/>
            <person name="Grigoriev I.V."/>
            <person name="Hibbett D.S."/>
        </authorList>
    </citation>
    <scope>NUCLEOTIDE SEQUENCE [LARGE SCALE GENOMIC DNA]</scope>
    <source>
        <strain evidence="2 3">93-53</strain>
    </source>
</reference>
<accession>A0A165CHN0</accession>
<protein>
    <submittedName>
        <fullName evidence="2">Uncharacterized protein</fullName>
    </submittedName>
</protein>
<keyword evidence="3" id="KW-1185">Reference proteome</keyword>
<name>A0A165CHN0_9APHY</name>
<dbReference type="AlphaFoldDB" id="A0A165CHN0"/>
<dbReference type="GeneID" id="63830142"/>